<evidence type="ECO:0000313" key="1">
    <source>
        <dbReference type="EMBL" id="KAG8544087.1"/>
    </source>
</evidence>
<evidence type="ECO:0000313" key="2">
    <source>
        <dbReference type="Proteomes" id="UP000824782"/>
    </source>
</evidence>
<accession>A0AAV6Z4S4</accession>
<comment type="caution">
    <text evidence="1">The sequence shown here is derived from an EMBL/GenBank/DDBJ whole genome shotgun (WGS) entry which is preliminary data.</text>
</comment>
<sequence length="91" mass="10155">MTHKSSSNACDHACALNRALHRLSAYLVTVATEPIECCAGASTCNFVRGNGVSGLFSRRINLQVLSKVISADNFSRQDRHFNYYLDFVYHI</sequence>
<gene>
    <name evidence="1" type="ORF">GDO81_023112</name>
</gene>
<dbReference type="Proteomes" id="UP000824782">
    <property type="component" value="Unassembled WGS sequence"/>
</dbReference>
<organism evidence="1 2">
    <name type="scientific">Engystomops pustulosus</name>
    <name type="common">Tungara frog</name>
    <name type="synonym">Physalaemus pustulosus</name>
    <dbReference type="NCBI Taxonomy" id="76066"/>
    <lineage>
        <taxon>Eukaryota</taxon>
        <taxon>Metazoa</taxon>
        <taxon>Chordata</taxon>
        <taxon>Craniata</taxon>
        <taxon>Vertebrata</taxon>
        <taxon>Euteleostomi</taxon>
        <taxon>Amphibia</taxon>
        <taxon>Batrachia</taxon>
        <taxon>Anura</taxon>
        <taxon>Neobatrachia</taxon>
        <taxon>Hyloidea</taxon>
        <taxon>Leptodactylidae</taxon>
        <taxon>Leiuperinae</taxon>
        <taxon>Engystomops</taxon>
    </lineage>
</organism>
<protein>
    <submittedName>
        <fullName evidence="1">Uncharacterized protein</fullName>
    </submittedName>
</protein>
<reference evidence="1" key="1">
    <citation type="thesis" date="2020" institute="ProQuest LLC" country="789 East Eisenhower Parkway, Ann Arbor, MI, USA">
        <title>Comparative Genomics and Chromosome Evolution.</title>
        <authorList>
            <person name="Mudd A.B."/>
        </authorList>
    </citation>
    <scope>NUCLEOTIDE SEQUENCE</scope>
    <source>
        <strain evidence="1">237g6f4</strain>
        <tissue evidence="1">Blood</tissue>
    </source>
</reference>
<proteinExistence type="predicted"/>
<name>A0AAV6Z4S4_ENGPU</name>
<keyword evidence="2" id="KW-1185">Reference proteome</keyword>
<dbReference type="EMBL" id="WNYA01002579">
    <property type="protein sequence ID" value="KAG8544087.1"/>
    <property type="molecule type" value="Genomic_DNA"/>
</dbReference>
<dbReference type="AlphaFoldDB" id="A0AAV6Z4S4"/>